<accession>A0A830ZD63</accession>
<evidence type="ECO:0000259" key="1">
    <source>
        <dbReference type="Pfam" id="PF03497"/>
    </source>
</evidence>
<dbReference type="EMBL" id="CP019445">
    <property type="protein sequence ID" value="APZ07679.1"/>
    <property type="molecule type" value="Genomic_DNA"/>
</dbReference>
<proteinExistence type="predicted"/>
<reference evidence="2 3" key="1">
    <citation type="submission" date="2017-01" db="EMBL/GenBank/DDBJ databases">
        <authorList>
            <person name="Cao J.-M."/>
        </authorList>
    </citation>
    <scope>NUCLEOTIDE SEQUENCE [LARGE SCALE GENOMIC DNA]</scope>
    <source>
        <strain evidence="2 3">888-76</strain>
    </source>
</reference>
<protein>
    <recommendedName>
        <fullName evidence="1">Anthrax toxin edema factor central domain-containing protein</fullName>
    </recommendedName>
</protein>
<dbReference type="InterPro" id="IPR037017">
    <property type="entry name" value="Anthrax_toxin_edema_cen_sf"/>
</dbReference>
<name>A0A830ZD63_9ENTR</name>
<dbReference type="GO" id="GO:0005576">
    <property type="term" value="C:extracellular region"/>
    <property type="evidence" value="ECO:0007669"/>
    <property type="project" value="InterPro"/>
</dbReference>
<feature type="domain" description="Anthrax toxin edema factor central" evidence="1">
    <location>
        <begin position="2"/>
        <end position="135"/>
    </location>
</feature>
<evidence type="ECO:0000313" key="2">
    <source>
        <dbReference type="EMBL" id="APZ07679.1"/>
    </source>
</evidence>
<dbReference type="Gene3D" id="3.30.70.1720">
    <property type="match status" value="1"/>
</dbReference>
<dbReference type="AlphaFoldDB" id="A0A830ZD63"/>
<dbReference type="GO" id="GO:0008294">
    <property type="term" value="F:calcium- and calmodulin-responsive adenylate cyclase activity"/>
    <property type="evidence" value="ECO:0007669"/>
    <property type="project" value="InterPro"/>
</dbReference>
<sequence>MKYNVVLGIRMPNPLGRTLLSEGYPSKNFHMKAKSSQTGPTAGFIAEKPIYSKISPSSYHKQSDYIASAVKKGAIAIDLKISKYRINELISTGNLTEMGNGRYYAEYPSGRQEFIINSDGQVFDDKSNPVRVMTNPPESGSDYADSRPITADYDLFSIIPNLNQSVNVRPLTSSPKALRGNFKQDFLKPKALPGQDEDANMGNLHFFGMTIVQALNREIANEGYKGGKLVWHNDETGNPFSPGFDIADKPIFIHPAGYVIQINSKAELLDFYAQLRREKYAPEYSPIFGF</sequence>
<dbReference type="Gene3D" id="3.90.1760.10">
    <property type="entry name" value="Anthrax toxin, edema factor, central domain"/>
    <property type="match status" value="1"/>
</dbReference>
<dbReference type="Proteomes" id="UP000187148">
    <property type="component" value="Chromosome"/>
</dbReference>
<organism evidence="2 3">
    <name type="scientific">Kosakonia cowanii JCM 10956 = DSM 18146</name>
    <dbReference type="NCBI Taxonomy" id="1300165"/>
    <lineage>
        <taxon>Bacteria</taxon>
        <taxon>Pseudomonadati</taxon>
        <taxon>Pseudomonadota</taxon>
        <taxon>Gammaproteobacteria</taxon>
        <taxon>Enterobacterales</taxon>
        <taxon>Enterobacteriaceae</taxon>
        <taxon>Kosakonia</taxon>
    </lineage>
</organism>
<gene>
    <name evidence="2" type="ORF">BWI95_16755</name>
</gene>
<dbReference type="KEGG" id="kco:BWI95_16755"/>
<evidence type="ECO:0000313" key="3">
    <source>
        <dbReference type="Proteomes" id="UP000187148"/>
    </source>
</evidence>
<dbReference type="InterPro" id="IPR005165">
    <property type="entry name" value="Anthrax_toxin_edema_cen"/>
</dbReference>
<keyword evidence="3" id="KW-1185">Reference proteome</keyword>
<dbReference type="Pfam" id="PF03497">
    <property type="entry name" value="Anthrax_toxA"/>
    <property type="match status" value="1"/>
</dbReference>
<dbReference type="InterPro" id="IPR035099">
    <property type="entry name" value="Anthrax_toxin_C-terminal"/>
</dbReference>
<dbReference type="SUPFAM" id="SSF81298">
    <property type="entry name" value="Adenylylcyclase toxin (the edema factor)"/>
    <property type="match status" value="1"/>
</dbReference>